<reference evidence="2" key="2">
    <citation type="submission" date="2025-09" db="UniProtKB">
        <authorList>
            <consortium name="Ensembl"/>
        </authorList>
    </citation>
    <scope>IDENTIFICATION</scope>
</reference>
<feature type="domain" description="C-type lectin" evidence="1">
    <location>
        <begin position="36"/>
        <end position="137"/>
    </location>
</feature>
<accession>A0A3Q0S3H1</accession>
<evidence type="ECO:0000259" key="1">
    <source>
        <dbReference type="PROSITE" id="PS50041"/>
    </source>
</evidence>
<dbReference type="PANTHER" id="PTHR45784:SF3">
    <property type="entry name" value="C-TYPE LECTIN DOMAIN FAMILY 4 MEMBER K-LIKE-RELATED"/>
    <property type="match status" value="1"/>
</dbReference>
<name>A0A3Q0S3H1_AMPCI</name>
<dbReference type="InterPro" id="IPR016186">
    <property type="entry name" value="C-type_lectin-like/link_sf"/>
</dbReference>
<dbReference type="STRING" id="61819.ENSACIP00000019389"/>
<dbReference type="Ensembl" id="ENSACIT00000019908.1">
    <property type="protein sequence ID" value="ENSACIP00000019389.1"/>
    <property type="gene ID" value="ENSACIG00000015106.1"/>
</dbReference>
<dbReference type="Gene3D" id="3.10.100.10">
    <property type="entry name" value="Mannose-Binding Protein A, subunit A"/>
    <property type="match status" value="1"/>
</dbReference>
<reference evidence="2" key="1">
    <citation type="submission" date="2025-08" db="UniProtKB">
        <authorList>
            <consortium name="Ensembl"/>
        </authorList>
    </citation>
    <scope>IDENTIFICATION</scope>
</reference>
<proteinExistence type="predicted"/>
<evidence type="ECO:0000313" key="3">
    <source>
        <dbReference type="Proteomes" id="UP000261340"/>
    </source>
</evidence>
<protein>
    <recommendedName>
        <fullName evidence="1">C-type lectin domain-containing protein</fullName>
    </recommendedName>
</protein>
<sequence length="165" mass="18776">MRESKFRTDFLTSVSEYFSLSVSLSDPLFSDVSKNHTLVQTSLTWSEAQSHCRSHYTDLSTITSLQDNSETTSVLPQTWDAWIGLYGQYWMWSDWSKASSLPWAGGQPDDIGKCVTMDTSGRLHNHNCNDKRAFLCYKGESFLTVFHREEEEEEAPPGNRDCGTV</sequence>
<evidence type="ECO:0000313" key="2">
    <source>
        <dbReference type="Ensembl" id="ENSACIP00000019389.1"/>
    </source>
</evidence>
<dbReference type="AlphaFoldDB" id="A0A3Q0S3H1"/>
<dbReference type="PROSITE" id="PS50041">
    <property type="entry name" value="C_TYPE_LECTIN_2"/>
    <property type="match status" value="1"/>
</dbReference>
<dbReference type="SUPFAM" id="SSF56436">
    <property type="entry name" value="C-type lectin-like"/>
    <property type="match status" value="1"/>
</dbReference>
<dbReference type="InterPro" id="IPR016187">
    <property type="entry name" value="CTDL_fold"/>
</dbReference>
<dbReference type="SMART" id="SM00034">
    <property type="entry name" value="CLECT"/>
    <property type="match status" value="1"/>
</dbReference>
<dbReference type="InterPro" id="IPR001304">
    <property type="entry name" value="C-type_lectin-like"/>
</dbReference>
<organism evidence="2 3">
    <name type="scientific">Amphilophus citrinellus</name>
    <name type="common">Midas cichlid</name>
    <name type="synonym">Cichlasoma citrinellum</name>
    <dbReference type="NCBI Taxonomy" id="61819"/>
    <lineage>
        <taxon>Eukaryota</taxon>
        <taxon>Metazoa</taxon>
        <taxon>Chordata</taxon>
        <taxon>Craniata</taxon>
        <taxon>Vertebrata</taxon>
        <taxon>Euteleostomi</taxon>
        <taxon>Actinopterygii</taxon>
        <taxon>Neopterygii</taxon>
        <taxon>Teleostei</taxon>
        <taxon>Neoteleostei</taxon>
        <taxon>Acanthomorphata</taxon>
        <taxon>Ovalentaria</taxon>
        <taxon>Cichlomorphae</taxon>
        <taxon>Cichliformes</taxon>
        <taxon>Cichlidae</taxon>
        <taxon>New World cichlids</taxon>
        <taxon>Cichlasomatinae</taxon>
        <taxon>Heroini</taxon>
        <taxon>Amphilophus</taxon>
    </lineage>
</organism>
<keyword evidence="3" id="KW-1185">Reference proteome</keyword>
<dbReference type="Pfam" id="PF00059">
    <property type="entry name" value="Lectin_C"/>
    <property type="match status" value="1"/>
</dbReference>
<dbReference type="Proteomes" id="UP000261340">
    <property type="component" value="Unplaced"/>
</dbReference>
<dbReference type="GeneTree" id="ENSGT01110000267425"/>
<dbReference type="OMA" id="CAVYSEP"/>
<dbReference type="PANTHER" id="PTHR45784">
    <property type="entry name" value="C-TYPE LECTIN DOMAIN FAMILY 20 MEMBER A-RELATED"/>
    <property type="match status" value="1"/>
</dbReference>